<dbReference type="Proteomes" id="UP001519290">
    <property type="component" value="Unassembled WGS sequence"/>
</dbReference>
<dbReference type="GO" id="GO:0018112">
    <property type="term" value="F:proline racemase activity"/>
    <property type="evidence" value="ECO:0007669"/>
    <property type="project" value="UniProtKB-EC"/>
</dbReference>
<reference evidence="2 3" key="1">
    <citation type="submission" date="2021-03" db="EMBL/GenBank/DDBJ databases">
        <title>Sequencing the genomes of 1000 actinobacteria strains.</title>
        <authorList>
            <person name="Klenk H.-P."/>
        </authorList>
    </citation>
    <scope>NUCLEOTIDE SEQUENCE [LARGE SCALE GENOMIC DNA]</scope>
    <source>
        <strain evidence="2 3">DSM 14566</strain>
    </source>
</reference>
<protein>
    <submittedName>
        <fullName evidence="2">Proline racemase</fullName>
        <ecNumber evidence="2">5.1.1.4</ecNumber>
    </submittedName>
</protein>
<dbReference type="RefSeq" id="WP_209901189.1">
    <property type="nucleotide sequence ID" value="NZ_BAAAJW010000010.1"/>
</dbReference>
<dbReference type="PIRSF" id="PIRSF029792">
    <property type="entry name" value="Pro_racemase"/>
    <property type="match status" value="1"/>
</dbReference>
<sequence>MRSSRVLPVIDTHVEGLPVRVVTGGVPAMPGRTMDERRRWFLENSDHLRTLLMCEPRGNGWMSGAILQPSTREDADWGVLFIEVTGVLPVCGAGTIAVATALVEAGMVEVTEPVTTVRLDAPIGLITAEVRVREGRAESVTITGVPSYAQARDQHLEVPGRGQIDVDLAFGGNFYAFVDAASLGLVVERPAAEELIVAGRDIMAAVNEQLPVRHPLNGFEGCEHVVFLAPCSDARRARHALVNHPGWMDRSPGGTGTSALMAVHHARGDLDLGTDFVNESLLGTTFTGRLIERTSVGDHVAVVPTITGRAWITATAQLMLDPTDPFPAGFTI</sequence>
<keyword evidence="3" id="KW-1185">Reference proteome</keyword>
<evidence type="ECO:0000313" key="2">
    <source>
        <dbReference type="EMBL" id="MBP2381774.1"/>
    </source>
</evidence>
<dbReference type="Pfam" id="PF05544">
    <property type="entry name" value="Pro_racemase"/>
    <property type="match status" value="1"/>
</dbReference>
<comment type="caution">
    <text evidence="2">The sequence shown here is derived from an EMBL/GenBank/DDBJ whole genome shotgun (WGS) entry which is preliminary data.</text>
</comment>
<dbReference type="SFLD" id="SFLDS00028">
    <property type="entry name" value="Proline_Racemase"/>
    <property type="match status" value="1"/>
</dbReference>
<dbReference type="EMBL" id="JAGIOD010000001">
    <property type="protein sequence ID" value="MBP2381774.1"/>
    <property type="molecule type" value="Genomic_DNA"/>
</dbReference>
<evidence type="ECO:0000313" key="3">
    <source>
        <dbReference type="Proteomes" id="UP001519290"/>
    </source>
</evidence>
<dbReference type="SUPFAM" id="SSF54506">
    <property type="entry name" value="Diaminopimelate epimerase-like"/>
    <property type="match status" value="1"/>
</dbReference>
<comment type="similarity">
    <text evidence="1">Belongs to the proline racemase family.</text>
</comment>
<dbReference type="PANTHER" id="PTHR33442:SF5">
    <property type="entry name" value="BIFUNCTIONAL TRANS-3-HYDROXY-L-PROLINE DEHYDRATASE_2-EPIMERASE"/>
    <property type="match status" value="1"/>
</dbReference>
<organism evidence="2 3">
    <name type="scientific">Brachybacterium sacelli</name>
    <dbReference type="NCBI Taxonomy" id="173364"/>
    <lineage>
        <taxon>Bacteria</taxon>
        <taxon>Bacillati</taxon>
        <taxon>Actinomycetota</taxon>
        <taxon>Actinomycetes</taxon>
        <taxon>Micrococcales</taxon>
        <taxon>Dermabacteraceae</taxon>
        <taxon>Brachybacterium</taxon>
    </lineage>
</organism>
<gene>
    <name evidence="2" type="ORF">JOF43_001731</name>
</gene>
<proteinExistence type="inferred from homology"/>
<dbReference type="Gene3D" id="3.10.310.10">
    <property type="entry name" value="Diaminopimelate Epimerase, Chain A, domain 1"/>
    <property type="match status" value="2"/>
</dbReference>
<keyword evidence="2" id="KW-0413">Isomerase</keyword>
<dbReference type="PANTHER" id="PTHR33442">
    <property type="entry name" value="TRANS-3-HYDROXY-L-PROLINE DEHYDRATASE"/>
    <property type="match status" value="1"/>
</dbReference>
<evidence type="ECO:0000256" key="1">
    <source>
        <dbReference type="ARBA" id="ARBA00007529"/>
    </source>
</evidence>
<accession>A0ABS4X213</accession>
<dbReference type="EC" id="5.1.1.4" evidence="2"/>
<name>A0ABS4X213_9MICO</name>
<dbReference type="InterPro" id="IPR008794">
    <property type="entry name" value="Pro_racemase_fam"/>
</dbReference>